<comment type="caution">
    <text evidence="1">The sequence shown here is derived from an EMBL/GenBank/DDBJ whole genome shotgun (WGS) entry which is preliminary data.</text>
</comment>
<sequence>MSGALALAIMVVAWSVLQPIWSGVTGKAEEEVVWVDSSTREALIEVADRFLETDSDRVGNYVLASDRPDLNPRVFCHEEFVEVRRKGSDLLLGIVAACEELARSGTLLVGGSGYRTSLLLTVESADGRLAVRQVKEPLDGDLNTPSVREMFSFWGAPRALRLEATGSDMHDVVREAACEVFGLPSDTDVTYTLDLKSLPTPGS</sequence>
<proteinExistence type="predicted"/>
<accession>A0A7W7VPX7</accession>
<dbReference type="RefSeq" id="WP_184718305.1">
    <property type="nucleotide sequence ID" value="NZ_JACHJP010000005.1"/>
</dbReference>
<dbReference type="AlphaFoldDB" id="A0A7W7VPX7"/>
<protein>
    <submittedName>
        <fullName evidence="1">Uncharacterized protein</fullName>
    </submittedName>
</protein>
<dbReference type="EMBL" id="JACHJP010000005">
    <property type="protein sequence ID" value="MBB4917745.1"/>
    <property type="molecule type" value="Genomic_DNA"/>
</dbReference>
<keyword evidence="2" id="KW-1185">Reference proteome</keyword>
<organism evidence="1 2">
    <name type="scientific">Streptosporangium saharense</name>
    <dbReference type="NCBI Taxonomy" id="1706840"/>
    <lineage>
        <taxon>Bacteria</taxon>
        <taxon>Bacillati</taxon>
        <taxon>Actinomycetota</taxon>
        <taxon>Actinomycetes</taxon>
        <taxon>Streptosporangiales</taxon>
        <taxon>Streptosporangiaceae</taxon>
        <taxon>Streptosporangium</taxon>
    </lineage>
</organism>
<dbReference type="Proteomes" id="UP000552644">
    <property type="component" value="Unassembled WGS sequence"/>
</dbReference>
<evidence type="ECO:0000313" key="1">
    <source>
        <dbReference type="EMBL" id="MBB4917745.1"/>
    </source>
</evidence>
<name>A0A7W7VPX7_9ACTN</name>
<evidence type="ECO:0000313" key="2">
    <source>
        <dbReference type="Proteomes" id="UP000552644"/>
    </source>
</evidence>
<reference evidence="1 2" key="1">
    <citation type="submission" date="2020-08" db="EMBL/GenBank/DDBJ databases">
        <title>Genomic Encyclopedia of Type Strains, Phase III (KMG-III): the genomes of soil and plant-associated and newly described type strains.</title>
        <authorList>
            <person name="Whitman W."/>
        </authorList>
    </citation>
    <scope>NUCLEOTIDE SEQUENCE [LARGE SCALE GENOMIC DNA]</scope>
    <source>
        <strain evidence="1 2">CECT 8840</strain>
    </source>
</reference>
<gene>
    <name evidence="1" type="ORF">FHS44_004865</name>
</gene>